<protein>
    <submittedName>
        <fullName evidence="1">Uncharacterized protein</fullName>
    </submittedName>
</protein>
<sequence length="237" mass="27550">MGKTILGTWLFLVLILQHGYGQNIEVNTKRGKSKGKIERQIAEEQIKNLKKGILLIRLSTKSQTLETIREKGYDQKANEMEADQIALNKAIATTFPVNIKFCKTAFFYSEETDKLISKDFDNMKFMNGQLNEIPNPLVNDVYYLVLDLAILKERDPRYDTYRQVVTEKGIENKPVYYSSSNLRLPAFVVKDQNLEQLTDPFPYYVRAYSLEPEIDRILLAARKLNKSLFKFYKKATR</sequence>
<keyword evidence="2" id="KW-1185">Reference proteome</keyword>
<dbReference type="AlphaFoldDB" id="A0A7K3WRF6"/>
<comment type="caution">
    <text evidence="1">The sequence shown here is derived from an EMBL/GenBank/DDBJ whole genome shotgun (WGS) entry which is preliminary data.</text>
</comment>
<evidence type="ECO:0000313" key="1">
    <source>
        <dbReference type="EMBL" id="NEN24257.1"/>
    </source>
</evidence>
<reference evidence="1 2" key="1">
    <citation type="submission" date="2020-02" db="EMBL/GenBank/DDBJ databases">
        <title>Out from the shadows clarifying the taxonomy of the family Cryomorphaceae and related taxa by utilizing the GTDB taxonomic framework.</title>
        <authorList>
            <person name="Bowman J.P."/>
        </authorList>
    </citation>
    <scope>NUCLEOTIDE SEQUENCE [LARGE SCALE GENOMIC DNA]</scope>
    <source>
        <strain evidence="1 2">QSSC 1-22</strain>
    </source>
</reference>
<evidence type="ECO:0000313" key="2">
    <source>
        <dbReference type="Proteomes" id="UP000486602"/>
    </source>
</evidence>
<accession>A0A7K3WRF6</accession>
<dbReference type="EMBL" id="JAAGVY010000022">
    <property type="protein sequence ID" value="NEN24257.1"/>
    <property type="molecule type" value="Genomic_DNA"/>
</dbReference>
<name>A0A7K3WRF6_9FLAO</name>
<dbReference type="RefSeq" id="WP_163285650.1">
    <property type="nucleotide sequence ID" value="NZ_JAAGVY010000022.1"/>
</dbReference>
<dbReference type="Proteomes" id="UP000486602">
    <property type="component" value="Unassembled WGS sequence"/>
</dbReference>
<gene>
    <name evidence="1" type="ORF">G3O08_12160</name>
</gene>
<proteinExistence type="predicted"/>
<organism evidence="1 2">
    <name type="scientific">Cryomorpha ignava</name>
    <dbReference type="NCBI Taxonomy" id="101383"/>
    <lineage>
        <taxon>Bacteria</taxon>
        <taxon>Pseudomonadati</taxon>
        <taxon>Bacteroidota</taxon>
        <taxon>Flavobacteriia</taxon>
        <taxon>Flavobacteriales</taxon>
        <taxon>Cryomorphaceae</taxon>
        <taxon>Cryomorpha</taxon>
    </lineage>
</organism>